<reference evidence="4 5" key="1">
    <citation type="submission" date="2023-11" db="EMBL/GenBank/DDBJ databases">
        <authorList>
            <person name="Bao R."/>
        </authorList>
    </citation>
    <scope>NUCLEOTIDE SEQUENCE [LARGE SCALE GENOMIC DNA]</scope>
    <source>
        <strain evidence="4 5">PJ23</strain>
    </source>
</reference>
<feature type="domain" description="Soluble ligand binding" evidence="3">
    <location>
        <begin position="104"/>
        <end position="151"/>
    </location>
</feature>
<name>A0ABU4RQH2_9HYPH</name>
<dbReference type="EMBL" id="JAXAFJ010000009">
    <property type="protein sequence ID" value="MDX6807089.1"/>
    <property type="molecule type" value="Genomic_DNA"/>
</dbReference>
<dbReference type="Pfam" id="PF10531">
    <property type="entry name" value="SLBB"/>
    <property type="match status" value="1"/>
</dbReference>
<protein>
    <submittedName>
        <fullName evidence="4">Polysaccharide biosynthesis/export family protein</fullName>
    </submittedName>
</protein>
<evidence type="ECO:0000313" key="4">
    <source>
        <dbReference type="EMBL" id="MDX6807089.1"/>
    </source>
</evidence>
<dbReference type="InterPro" id="IPR049712">
    <property type="entry name" value="Poly_export"/>
</dbReference>
<keyword evidence="1" id="KW-0732">Signal</keyword>
<dbReference type="PANTHER" id="PTHR33619:SF3">
    <property type="entry name" value="POLYSACCHARIDE EXPORT PROTEIN GFCE-RELATED"/>
    <property type="match status" value="1"/>
</dbReference>
<dbReference type="InterPro" id="IPR019554">
    <property type="entry name" value="Soluble_ligand-bd"/>
</dbReference>
<proteinExistence type="predicted"/>
<comment type="caution">
    <text evidence="4">The sequence shown here is derived from an EMBL/GenBank/DDBJ whole genome shotgun (WGS) entry which is preliminary data.</text>
</comment>
<keyword evidence="5" id="KW-1185">Reference proteome</keyword>
<evidence type="ECO:0000259" key="3">
    <source>
        <dbReference type="Pfam" id="PF10531"/>
    </source>
</evidence>
<dbReference type="PANTHER" id="PTHR33619">
    <property type="entry name" value="POLYSACCHARIDE EXPORT PROTEIN GFCE-RELATED"/>
    <property type="match status" value="1"/>
</dbReference>
<dbReference type="InterPro" id="IPR003715">
    <property type="entry name" value="Poly_export_N"/>
</dbReference>
<dbReference type="Gene3D" id="3.10.560.10">
    <property type="entry name" value="Outer membrane lipoprotein wza domain like"/>
    <property type="match status" value="1"/>
</dbReference>
<gene>
    <name evidence="4" type="ORF">SCD90_13535</name>
</gene>
<dbReference type="Proteomes" id="UP001274321">
    <property type="component" value="Unassembled WGS sequence"/>
</dbReference>
<feature type="domain" description="Polysaccharide export protein N-terminal" evidence="2">
    <location>
        <begin position="25"/>
        <end position="98"/>
    </location>
</feature>
<organism evidence="4 5">
    <name type="scientific">Terrihabitans rhizophilus</name>
    <dbReference type="NCBI Taxonomy" id="3092662"/>
    <lineage>
        <taxon>Bacteria</taxon>
        <taxon>Pseudomonadati</taxon>
        <taxon>Pseudomonadota</taxon>
        <taxon>Alphaproteobacteria</taxon>
        <taxon>Hyphomicrobiales</taxon>
        <taxon>Terrihabitans</taxon>
    </lineage>
</organism>
<sequence length="177" mass="19257">MPLILLSAANCAPPQTGVMAAPLPDAPYRLGSGDRLRIVVFDQTNLSGSFAVDAAGMITLPLLGTVPAEGKTPQELKAVLEQRLRKQFLREPNVSVEIEAYRPFFIFGEVAQSGQYAYIAGMTVEQAVAIAGGYTPRGRRGPVQLARRDGADVVRIEVPLTTLMRPGDTIFVQERWF</sequence>
<dbReference type="Gene3D" id="3.30.1950.10">
    <property type="entry name" value="wza like domain"/>
    <property type="match status" value="1"/>
</dbReference>
<dbReference type="Pfam" id="PF02563">
    <property type="entry name" value="Poly_export"/>
    <property type="match status" value="1"/>
</dbReference>
<evidence type="ECO:0000313" key="5">
    <source>
        <dbReference type="Proteomes" id="UP001274321"/>
    </source>
</evidence>
<evidence type="ECO:0000256" key="1">
    <source>
        <dbReference type="ARBA" id="ARBA00022729"/>
    </source>
</evidence>
<evidence type="ECO:0000259" key="2">
    <source>
        <dbReference type="Pfam" id="PF02563"/>
    </source>
</evidence>
<accession>A0ABU4RQH2</accession>